<dbReference type="AlphaFoldDB" id="A0A7C4QQS8"/>
<name>A0A7C4QQS8_9PLAN</name>
<accession>A0A7C4QQS8</accession>
<gene>
    <name evidence="1" type="ORF">ENS64_07675</name>
</gene>
<comment type="caution">
    <text evidence="1">The sequence shown here is derived from an EMBL/GenBank/DDBJ whole genome shotgun (WGS) entry which is preliminary data.</text>
</comment>
<evidence type="ECO:0000313" key="1">
    <source>
        <dbReference type="EMBL" id="HGT39128.1"/>
    </source>
</evidence>
<reference evidence="1" key="1">
    <citation type="journal article" date="2020" name="mSystems">
        <title>Genome- and Community-Level Interaction Insights into Carbon Utilization and Element Cycling Functions of Hydrothermarchaeota in Hydrothermal Sediment.</title>
        <authorList>
            <person name="Zhou Z."/>
            <person name="Liu Y."/>
            <person name="Xu W."/>
            <person name="Pan J."/>
            <person name="Luo Z.H."/>
            <person name="Li M."/>
        </authorList>
    </citation>
    <scope>NUCLEOTIDE SEQUENCE [LARGE SCALE GENOMIC DNA]</scope>
    <source>
        <strain evidence="1">SpSt-508</strain>
    </source>
</reference>
<organism evidence="1">
    <name type="scientific">Schlesneria paludicola</name>
    <dbReference type="NCBI Taxonomy" id="360056"/>
    <lineage>
        <taxon>Bacteria</taxon>
        <taxon>Pseudomonadati</taxon>
        <taxon>Planctomycetota</taxon>
        <taxon>Planctomycetia</taxon>
        <taxon>Planctomycetales</taxon>
        <taxon>Planctomycetaceae</taxon>
        <taxon>Schlesneria</taxon>
    </lineage>
</organism>
<protein>
    <submittedName>
        <fullName evidence="1">Uncharacterized protein</fullName>
    </submittedName>
</protein>
<sequence>MARHEADREDLFAEAVGLVRRCECQRDEAGPKMVAGFRADDTLVCYLSADEMYQFDAAARLRRAFVAGRLYRAQGTTLARLARVRTPESTVLQRVDLAESELLSFQQAVRRAVSPWLSALAQGAVRVARRYPPGDDQLEADLRARLRQFVSASEWIAPPLAGRR</sequence>
<dbReference type="EMBL" id="DSVQ01000012">
    <property type="protein sequence ID" value="HGT39128.1"/>
    <property type="molecule type" value="Genomic_DNA"/>
</dbReference>
<proteinExistence type="predicted"/>